<dbReference type="GO" id="GO:0016787">
    <property type="term" value="F:hydrolase activity"/>
    <property type="evidence" value="ECO:0007669"/>
    <property type="project" value="UniProtKB-KW"/>
</dbReference>
<dbReference type="InterPro" id="IPR007053">
    <property type="entry name" value="LRAT_dom"/>
</dbReference>
<proteinExistence type="inferred from homology"/>
<evidence type="ECO:0000256" key="2">
    <source>
        <dbReference type="ARBA" id="ARBA00022679"/>
    </source>
</evidence>
<dbReference type="AlphaFoldDB" id="A0ABD0LZJ1"/>
<dbReference type="PANTHER" id="PTHR13943:SF77">
    <property type="entry name" value="LRAT DOMAIN-CONTAINING PROTEIN"/>
    <property type="match status" value="1"/>
</dbReference>
<dbReference type="Gene3D" id="3.90.1720.10">
    <property type="entry name" value="endopeptidase domain like (from Nostoc punctiforme)"/>
    <property type="match status" value="1"/>
</dbReference>
<evidence type="ECO:0000259" key="5">
    <source>
        <dbReference type="PROSITE" id="PS51934"/>
    </source>
</evidence>
<evidence type="ECO:0000313" key="7">
    <source>
        <dbReference type="Proteomes" id="UP001519460"/>
    </source>
</evidence>
<name>A0ABD0LZJ1_9CAEN</name>
<feature type="domain" description="LRAT" evidence="5">
    <location>
        <begin position="27"/>
        <end position="152"/>
    </location>
</feature>
<keyword evidence="7" id="KW-1185">Reference proteome</keyword>
<keyword evidence="4" id="KW-0443">Lipid metabolism</keyword>
<evidence type="ECO:0000256" key="1">
    <source>
        <dbReference type="ARBA" id="ARBA00007824"/>
    </source>
</evidence>
<dbReference type="PROSITE" id="PS51934">
    <property type="entry name" value="LRAT"/>
    <property type="match status" value="1"/>
</dbReference>
<organism evidence="6 7">
    <name type="scientific">Batillaria attramentaria</name>
    <dbReference type="NCBI Taxonomy" id="370345"/>
    <lineage>
        <taxon>Eukaryota</taxon>
        <taxon>Metazoa</taxon>
        <taxon>Spiralia</taxon>
        <taxon>Lophotrochozoa</taxon>
        <taxon>Mollusca</taxon>
        <taxon>Gastropoda</taxon>
        <taxon>Caenogastropoda</taxon>
        <taxon>Sorbeoconcha</taxon>
        <taxon>Cerithioidea</taxon>
        <taxon>Batillariidae</taxon>
        <taxon>Batillaria</taxon>
    </lineage>
</organism>
<keyword evidence="2" id="KW-0808">Transferase</keyword>
<sequence length="164" mass="18909">MSAHKMMALKIITPNERALEDLETGDIIEIQRGPHSHWAVYIGNQQVIHLAGGEDVGIDVQFKQFADPTYLFNIAGKLFKTALVKVDAYANVVHRCLAKKNNSKDWKYKPLSKSEIVQNAMSRLGRHYYNVQFENCEHFATWCRYGVKKSDQQDTFLTWNNVNF</sequence>
<evidence type="ECO:0000256" key="4">
    <source>
        <dbReference type="ARBA" id="ARBA00023098"/>
    </source>
</evidence>
<protein>
    <recommendedName>
        <fullName evidence="5">LRAT domain-containing protein</fullName>
    </recommendedName>
</protein>
<reference evidence="6 7" key="1">
    <citation type="journal article" date="2023" name="Sci. Data">
        <title>Genome assembly of the Korean intertidal mud-creeper Batillaria attramentaria.</title>
        <authorList>
            <person name="Patra A.K."/>
            <person name="Ho P.T."/>
            <person name="Jun S."/>
            <person name="Lee S.J."/>
            <person name="Kim Y."/>
            <person name="Won Y.J."/>
        </authorList>
    </citation>
    <scope>NUCLEOTIDE SEQUENCE [LARGE SCALE GENOMIC DNA]</scope>
    <source>
        <strain evidence="6">Wonlab-2016</strain>
    </source>
</reference>
<dbReference type="InterPro" id="IPR051496">
    <property type="entry name" value="H-rev107_PLA/AT"/>
</dbReference>
<dbReference type="Pfam" id="PF04970">
    <property type="entry name" value="LRAT"/>
    <property type="match status" value="1"/>
</dbReference>
<comment type="similarity">
    <text evidence="1">Belongs to the H-rev107 family.</text>
</comment>
<dbReference type="Proteomes" id="UP001519460">
    <property type="component" value="Unassembled WGS sequence"/>
</dbReference>
<accession>A0ABD0LZJ1</accession>
<dbReference type="EMBL" id="JACVVK020000015">
    <property type="protein sequence ID" value="KAK7504444.1"/>
    <property type="molecule type" value="Genomic_DNA"/>
</dbReference>
<evidence type="ECO:0000313" key="6">
    <source>
        <dbReference type="EMBL" id="KAK7504444.1"/>
    </source>
</evidence>
<dbReference type="PANTHER" id="PTHR13943">
    <property type="entry name" value="HRAS-LIKE SUPPRESSOR - RELATED"/>
    <property type="match status" value="1"/>
</dbReference>
<dbReference type="GO" id="GO:0006629">
    <property type="term" value="P:lipid metabolic process"/>
    <property type="evidence" value="ECO:0007669"/>
    <property type="project" value="UniProtKB-KW"/>
</dbReference>
<gene>
    <name evidence="6" type="ORF">BaRGS_00004310</name>
</gene>
<evidence type="ECO:0000256" key="3">
    <source>
        <dbReference type="ARBA" id="ARBA00022801"/>
    </source>
</evidence>
<dbReference type="GO" id="GO:0016740">
    <property type="term" value="F:transferase activity"/>
    <property type="evidence" value="ECO:0007669"/>
    <property type="project" value="UniProtKB-KW"/>
</dbReference>
<comment type="caution">
    <text evidence="6">The sequence shown here is derived from an EMBL/GenBank/DDBJ whole genome shotgun (WGS) entry which is preliminary data.</text>
</comment>
<keyword evidence="3" id="KW-0378">Hydrolase</keyword>